<feature type="compositionally biased region" description="Low complexity" evidence="1">
    <location>
        <begin position="244"/>
        <end position="265"/>
    </location>
</feature>
<comment type="caution">
    <text evidence="3">The sequence shown here is derived from an EMBL/GenBank/DDBJ whole genome shotgun (WGS) entry which is preliminary data.</text>
</comment>
<feature type="non-terminal residue" evidence="3">
    <location>
        <position position="1"/>
    </location>
</feature>
<name>A0A8H7RFC6_9FUNG</name>
<evidence type="ECO:0000256" key="1">
    <source>
        <dbReference type="SAM" id="MobiDB-lite"/>
    </source>
</evidence>
<protein>
    <recommendedName>
        <fullName evidence="2">Ndc10 domain-containing protein</fullName>
    </recommendedName>
</protein>
<gene>
    <name evidence="3" type="ORF">INT45_013813</name>
</gene>
<accession>A0A8H7RFC6</accession>
<dbReference type="OrthoDB" id="2287507at2759"/>
<dbReference type="Proteomes" id="UP000646827">
    <property type="component" value="Unassembled WGS sequence"/>
</dbReference>
<feature type="domain" description="Ndc10" evidence="2">
    <location>
        <begin position="73"/>
        <end position="156"/>
    </location>
</feature>
<organism evidence="3 4">
    <name type="scientific">Circinella minor</name>
    <dbReference type="NCBI Taxonomy" id="1195481"/>
    <lineage>
        <taxon>Eukaryota</taxon>
        <taxon>Fungi</taxon>
        <taxon>Fungi incertae sedis</taxon>
        <taxon>Mucoromycota</taxon>
        <taxon>Mucoromycotina</taxon>
        <taxon>Mucoromycetes</taxon>
        <taxon>Mucorales</taxon>
        <taxon>Lichtheimiaceae</taxon>
        <taxon>Circinella</taxon>
    </lineage>
</organism>
<dbReference type="InterPro" id="IPR038279">
    <property type="entry name" value="Ndc10_dom2_sf"/>
</dbReference>
<dbReference type="GO" id="GO:0003677">
    <property type="term" value="F:DNA binding"/>
    <property type="evidence" value="ECO:0007669"/>
    <property type="project" value="InterPro"/>
</dbReference>
<dbReference type="AlphaFoldDB" id="A0A8H7RFC6"/>
<evidence type="ECO:0000313" key="3">
    <source>
        <dbReference type="EMBL" id="KAG2209613.1"/>
    </source>
</evidence>
<feature type="region of interest" description="Disordered" evidence="1">
    <location>
        <begin position="243"/>
        <end position="265"/>
    </location>
</feature>
<dbReference type="InterPro" id="IPR031872">
    <property type="entry name" value="NDC10_II"/>
</dbReference>
<evidence type="ECO:0000259" key="2">
    <source>
        <dbReference type="Pfam" id="PF16787"/>
    </source>
</evidence>
<dbReference type="Gene3D" id="1.10.443.20">
    <property type="entry name" value="Centromere DNA-binding protein complex CBF3 subunit, domain 2"/>
    <property type="match status" value="2"/>
</dbReference>
<reference evidence="3 4" key="1">
    <citation type="submission" date="2020-12" db="EMBL/GenBank/DDBJ databases">
        <title>Metabolic potential, ecology and presence of endohyphal bacteria is reflected in genomic diversity of Mucoromycotina.</title>
        <authorList>
            <person name="Muszewska A."/>
            <person name="Okrasinska A."/>
            <person name="Steczkiewicz K."/>
            <person name="Drgas O."/>
            <person name="Orlowska M."/>
            <person name="Perlinska-Lenart U."/>
            <person name="Aleksandrzak-Piekarczyk T."/>
            <person name="Szatraj K."/>
            <person name="Zielenkiewicz U."/>
            <person name="Pilsyk S."/>
            <person name="Malc E."/>
            <person name="Mieczkowski P."/>
            <person name="Kruszewska J.S."/>
            <person name="Biernat P."/>
            <person name="Pawlowska J."/>
        </authorList>
    </citation>
    <scope>NUCLEOTIDE SEQUENCE [LARGE SCALE GENOMIC DNA]</scope>
    <source>
        <strain evidence="3 4">CBS 142.35</strain>
    </source>
</reference>
<dbReference type="EMBL" id="JAEPRB010000971">
    <property type="protein sequence ID" value="KAG2209613.1"/>
    <property type="molecule type" value="Genomic_DNA"/>
</dbReference>
<evidence type="ECO:0000313" key="4">
    <source>
        <dbReference type="Proteomes" id="UP000646827"/>
    </source>
</evidence>
<dbReference type="Pfam" id="PF16787">
    <property type="entry name" value="NDC10_II"/>
    <property type="match status" value="1"/>
</dbReference>
<sequence length="265" mass="30353">LIKGTTEDPQKELLYRQHLKAITKAFEGACLHSKAKTHAMRGAAAQMAEIGGSSEGAIRRAGRWNTRFPMERGYFYLSCANVQPPEELCKKIFKFIDYWRQKLDEGNVEQVSCAADMFLKLLNRLRVVFLQDSVLLRKRYPHHYLWNHPLFQSELYKDFERSVDAAVEITEEPEQLQLQRAVPLVAQHLSDINQQIASRFDAQAQAQQAAQMQVLHPCCLLLLPWNYMSEQAPLQVTLNLGNVSQQQPTQEQTSSQPSQPSLQPF</sequence>
<keyword evidence="4" id="KW-1185">Reference proteome</keyword>
<proteinExistence type="predicted"/>